<evidence type="ECO:0000256" key="1">
    <source>
        <dbReference type="SAM" id="MobiDB-lite"/>
    </source>
</evidence>
<dbReference type="Gene3D" id="3.30.1150.10">
    <property type="match status" value="1"/>
</dbReference>
<dbReference type="SUPFAM" id="SSF74653">
    <property type="entry name" value="TolA/TonB C-terminal domain"/>
    <property type="match status" value="1"/>
</dbReference>
<keyword evidence="3" id="KW-1185">Reference proteome</keyword>
<feature type="region of interest" description="Disordered" evidence="1">
    <location>
        <begin position="45"/>
        <end position="150"/>
    </location>
</feature>
<evidence type="ECO:0008006" key="4">
    <source>
        <dbReference type="Google" id="ProtNLM"/>
    </source>
</evidence>
<dbReference type="AlphaFoldDB" id="A0A5J6MMP8"/>
<evidence type="ECO:0000313" key="2">
    <source>
        <dbReference type="EMBL" id="QEX18808.1"/>
    </source>
</evidence>
<feature type="region of interest" description="Disordered" evidence="1">
    <location>
        <begin position="164"/>
        <end position="193"/>
    </location>
</feature>
<reference evidence="2 3" key="1">
    <citation type="submission" date="2019-08" db="EMBL/GenBank/DDBJ databases">
        <title>Hyperibacter terrae gen. nov., sp. nov. and Hyperibacter viscosus sp. nov., two new members in the family Rhodospirillaceae isolated from the rhizosphere of Hypericum perforatum.</title>
        <authorList>
            <person name="Noviana Z."/>
        </authorList>
    </citation>
    <scope>NUCLEOTIDE SEQUENCE [LARGE SCALE GENOMIC DNA]</scope>
    <source>
        <strain evidence="2 3">R5913</strain>
    </source>
</reference>
<dbReference type="PRINTS" id="PR01217">
    <property type="entry name" value="PRICHEXTENSN"/>
</dbReference>
<feature type="compositionally biased region" description="Low complexity" evidence="1">
    <location>
        <begin position="170"/>
        <end position="189"/>
    </location>
</feature>
<feature type="compositionally biased region" description="Basic and acidic residues" evidence="1">
    <location>
        <begin position="139"/>
        <end position="150"/>
    </location>
</feature>
<organism evidence="2 3">
    <name type="scientific">Hypericibacter terrae</name>
    <dbReference type="NCBI Taxonomy" id="2602015"/>
    <lineage>
        <taxon>Bacteria</taxon>
        <taxon>Pseudomonadati</taxon>
        <taxon>Pseudomonadota</taxon>
        <taxon>Alphaproteobacteria</taxon>
        <taxon>Rhodospirillales</taxon>
        <taxon>Dongiaceae</taxon>
        <taxon>Hypericibacter</taxon>
    </lineage>
</organism>
<protein>
    <recommendedName>
        <fullName evidence="4">Energy transducer TonB</fullName>
    </recommendedName>
</protein>
<proteinExistence type="predicted"/>
<gene>
    <name evidence="2" type="ORF">FRZ44_41190</name>
</gene>
<name>A0A5J6MMP8_9PROT</name>
<dbReference type="Proteomes" id="UP000326202">
    <property type="component" value="Chromosome"/>
</dbReference>
<dbReference type="EMBL" id="CP042906">
    <property type="protein sequence ID" value="QEX18808.1"/>
    <property type="molecule type" value="Genomic_DNA"/>
</dbReference>
<sequence length="298" mass="32615">MGRGALISVLFHAAIFAAIFFGLPDWIAPEDLQQPVPVQLATMADITTPPKQEQPTPTPTPVEKPKPPEPEPTPPPPQPQAETPPPEPPAPTPPEPEPQPTPPPPEPVPDEAAPEPAPAAEQQPEPEPPKIVPAQKPKPPQEKPVEKPKPQEDALASLLKNVEQMKEQPDQTQTPPQPNQQPTQPQTPQNLSDAPLTMSEIDAIRQQLQQCWNVPAGARDAQNLAVEIRVMFNPDGSVARAEIVDTSRMASDPFYRTAAESAYRAVLLCSPLQQMPVKKYNNWKNVTLNFDPRQMVGQ</sequence>
<dbReference type="KEGG" id="htq:FRZ44_41190"/>
<evidence type="ECO:0000313" key="3">
    <source>
        <dbReference type="Proteomes" id="UP000326202"/>
    </source>
</evidence>
<accession>A0A5J6MMP8</accession>
<feature type="compositionally biased region" description="Pro residues" evidence="1">
    <location>
        <begin position="70"/>
        <end position="107"/>
    </location>
</feature>